<dbReference type="PANTHER" id="PTHR22763">
    <property type="entry name" value="RING ZINC FINGER PROTEIN"/>
    <property type="match status" value="1"/>
</dbReference>
<dbReference type="GO" id="GO:0043161">
    <property type="term" value="P:proteasome-mediated ubiquitin-dependent protein catabolic process"/>
    <property type="evidence" value="ECO:0007669"/>
    <property type="project" value="TreeGrafter"/>
</dbReference>
<feature type="compositionally biased region" description="Acidic residues" evidence="5">
    <location>
        <begin position="531"/>
        <end position="540"/>
    </location>
</feature>
<dbReference type="SMART" id="SM00184">
    <property type="entry name" value="RING"/>
    <property type="match status" value="1"/>
</dbReference>
<evidence type="ECO:0000256" key="4">
    <source>
        <dbReference type="PROSITE-ProRule" id="PRU00175"/>
    </source>
</evidence>
<feature type="compositionally biased region" description="Low complexity" evidence="5">
    <location>
        <begin position="413"/>
        <end position="425"/>
    </location>
</feature>
<gene>
    <name evidence="7" type="ORF">C1645_828247</name>
</gene>
<feature type="compositionally biased region" description="Acidic residues" evidence="5">
    <location>
        <begin position="587"/>
        <end position="596"/>
    </location>
</feature>
<evidence type="ECO:0000256" key="3">
    <source>
        <dbReference type="ARBA" id="ARBA00022833"/>
    </source>
</evidence>
<feature type="compositionally biased region" description="Low complexity" evidence="5">
    <location>
        <begin position="574"/>
        <end position="586"/>
    </location>
</feature>
<dbReference type="Proteomes" id="UP000265703">
    <property type="component" value="Unassembled WGS sequence"/>
</dbReference>
<evidence type="ECO:0000259" key="6">
    <source>
        <dbReference type="PROSITE" id="PS50089"/>
    </source>
</evidence>
<evidence type="ECO:0000313" key="8">
    <source>
        <dbReference type="Proteomes" id="UP000265703"/>
    </source>
</evidence>
<accession>A0A397SLS2</accession>
<keyword evidence="1" id="KW-0479">Metal-binding</keyword>
<dbReference type="EMBL" id="QKYT01000326">
    <property type="protein sequence ID" value="RIA87093.1"/>
    <property type="molecule type" value="Genomic_DNA"/>
</dbReference>
<feature type="compositionally biased region" description="Low complexity" evidence="5">
    <location>
        <begin position="253"/>
        <end position="266"/>
    </location>
</feature>
<reference evidence="7 8" key="1">
    <citation type="submission" date="2018-06" db="EMBL/GenBank/DDBJ databases">
        <title>Comparative genomics reveals the genomic features of Rhizophagus irregularis, R. cerebriforme, R. diaphanum and Gigaspora rosea, and their symbiotic lifestyle signature.</title>
        <authorList>
            <person name="Morin E."/>
            <person name="San Clemente H."/>
            <person name="Chen E.C.H."/>
            <person name="De La Providencia I."/>
            <person name="Hainaut M."/>
            <person name="Kuo A."/>
            <person name="Kohler A."/>
            <person name="Murat C."/>
            <person name="Tang N."/>
            <person name="Roy S."/>
            <person name="Loubradou J."/>
            <person name="Henrissat B."/>
            <person name="Grigoriev I.V."/>
            <person name="Corradi N."/>
            <person name="Roux C."/>
            <person name="Martin F.M."/>
        </authorList>
    </citation>
    <scope>NUCLEOTIDE SEQUENCE [LARGE SCALE GENOMIC DNA]</scope>
    <source>
        <strain evidence="7 8">DAOM 227022</strain>
    </source>
</reference>
<dbReference type="Gene3D" id="3.30.40.10">
    <property type="entry name" value="Zinc/RING finger domain, C3HC4 (zinc finger)"/>
    <property type="match status" value="1"/>
</dbReference>
<dbReference type="Pfam" id="PF13639">
    <property type="entry name" value="zf-RING_2"/>
    <property type="match status" value="1"/>
</dbReference>
<feature type="compositionally biased region" description="Acidic residues" evidence="5">
    <location>
        <begin position="226"/>
        <end position="238"/>
    </location>
</feature>
<feature type="compositionally biased region" description="Polar residues" evidence="5">
    <location>
        <begin position="366"/>
        <end position="379"/>
    </location>
</feature>
<dbReference type="SUPFAM" id="SSF57850">
    <property type="entry name" value="RING/U-box"/>
    <property type="match status" value="1"/>
</dbReference>
<keyword evidence="8" id="KW-1185">Reference proteome</keyword>
<dbReference type="InterPro" id="IPR013083">
    <property type="entry name" value="Znf_RING/FYVE/PHD"/>
</dbReference>
<keyword evidence="2 4" id="KW-0863">Zinc-finger</keyword>
<dbReference type="OrthoDB" id="8062037at2759"/>
<comment type="caution">
    <text evidence="7">The sequence shown here is derived from an EMBL/GenBank/DDBJ whole genome shotgun (WGS) entry which is preliminary data.</text>
</comment>
<feature type="compositionally biased region" description="Acidic residues" evidence="5">
    <location>
        <begin position="194"/>
        <end position="214"/>
    </location>
</feature>
<evidence type="ECO:0000256" key="5">
    <source>
        <dbReference type="SAM" id="MobiDB-lite"/>
    </source>
</evidence>
<feature type="compositionally biased region" description="Polar residues" evidence="5">
    <location>
        <begin position="426"/>
        <end position="444"/>
    </location>
</feature>
<feature type="region of interest" description="Disordered" evidence="5">
    <location>
        <begin position="506"/>
        <end position="654"/>
    </location>
</feature>
<feature type="region of interest" description="Disordered" evidence="5">
    <location>
        <begin position="358"/>
        <end position="387"/>
    </location>
</feature>
<protein>
    <recommendedName>
        <fullName evidence="6">RING-type domain-containing protein</fullName>
    </recommendedName>
</protein>
<feature type="region of interest" description="Disordered" evidence="5">
    <location>
        <begin position="185"/>
        <end position="280"/>
    </location>
</feature>
<proteinExistence type="predicted"/>
<evidence type="ECO:0000256" key="2">
    <source>
        <dbReference type="ARBA" id="ARBA00022771"/>
    </source>
</evidence>
<dbReference type="InterPro" id="IPR050731">
    <property type="entry name" value="HRD1_E3_ubiq-ligases"/>
</dbReference>
<dbReference type="InterPro" id="IPR001841">
    <property type="entry name" value="Znf_RING"/>
</dbReference>
<feature type="compositionally biased region" description="Polar residues" evidence="5">
    <location>
        <begin position="544"/>
        <end position="554"/>
    </location>
</feature>
<evidence type="ECO:0000256" key="1">
    <source>
        <dbReference type="ARBA" id="ARBA00022723"/>
    </source>
</evidence>
<dbReference type="GO" id="GO:0061630">
    <property type="term" value="F:ubiquitin protein ligase activity"/>
    <property type="evidence" value="ECO:0007669"/>
    <property type="project" value="TreeGrafter"/>
</dbReference>
<feature type="compositionally biased region" description="Polar residues" evidence="5">
    <location>
        <begin position="599"/>
        <end position="610"/>
    </location>
</feature>
<sequence>MEAERMSFVKEIEGYLNNKRCLYEVEGRREYLPLVDQALNLIRNMRNVATTESSNQQSNNLTFDRPSEKMYHYAEGEAIDCAICIEHVEANHAQVRLSCGHIYHLNCLGSHFNHSGDYKCPYCRVEVDKYVKQPRIWEHPVNAPPQTPNQIDANDIPHPGELDFANFQRGVLQVVNSLFGGRLNLGHPFRNDNGTEEDYYDNDDDSQSENDDPIYDTRYAGSNDSESSDDSDESEDDHDYDRDSNIGFRSQHNSYYSSSNETLSSSARRTNPRLMMGNGRIDDDRIFRDELDTQDNLSSILQDSTIRTRSISRNRPRPDSMSGSAFRRFDNRNEFHSSFIEHATQTLYELNPNHFERSRFDRSRPNRPSSFAPDTTPRSEVNEMSRYRNDDYYPHRSDFIDMPRFRGQDIFRNDNSNNENSIYNDHLNNGSSASLTTNNQSNEQTYNNANNGHFFNTLPQTIINASQQSTMSSNYHNSSLYRNPTDSEFEFSNALYRHASTSSRLRNMYQDDSTTDDLMDGESDSSNSSSEDSDDDEDEVMFTGSLNWDASNEMDTSDDDSGSENEGYRRNFSHRSSLSSISPLSSSDEEDNENDNESIVTASTNNSRPEMNQHWYKPWSWYNNDPPALNPTTSAKTISASDSDATISSGDDFE</sequence>
<feature type="compositionally biased region" description="Acidic residues" evidence="5">
    <location>
        <begin position="513"/>
        <end position="523"/>
    </location>
</feature>
<dbReference type="CDD" id="cd16448">
    <property type="entry name" value="RING-H2"/>
    <property type="match status" value="1"/>
</dbReference>
<evidence type="ECO:0000313" key="7">
    <source>
        <dbReference type="EMBL" id="RIA87093.1"/>
    </source>
</evidence>
<feature type="region of interest" description="Disordered" evidence="5">
    <location>
        <begin position="410"/>
        <end position="444"/>
    </location>
</feature>
<dbReference type="GO" id="GO:0008270">
    <property type="term" value="F:zinc ion binding"/>
    <property type="evidence" value="ECO:0007669"/>
    <property type="project" value="UniProtKB-KW"/>
</dbReference>
<feature type="domain" description="RING-type" evidence="6">
    <location>
        <begin position="81"/>
        <end position="124"/>
    </location>
</feature>
<organism evidence="7 8">
    <name type="scientific">Glomus cerebriforme</name>
    <dbReference type="NCBI Taxonomy" id="658196"/>
    <lineage>
        <taxon>Eukaryota</taxon>
        <taxon>Fungi</taxon>
        <taxon>Fungi incertae sedis</taxon>
        <taxon>Mucoromycota</taxon>
        <taxon>Glomeromycotina</taxon>
        <taxon>Glomeromycetes</taxon>
        <taxon>Glomerales</taxon>
        <taxon>Glomeraceae</taxon>
        <taxon>Glomus</taxon>
    </lineage>
</organism>
<dbReference type="GO" id="GO:0012505">
    <property type="term" value="C:endomembrane system"/>
    <property type="evidence" value="ECO:0007669"/>
    <property type="project" value="TreeGrafter"/>
</dbReference>
<feature type="compositionally biased region" description="Low complexity" evidence="5">
    <location>
        <begin position="637"/>
        <end position="654"/>
    </location>
</feature>
<name>A0A397SLS2_9GLOM</name>
<dbReference type="AlphaFoldDB" id="A0A397SLS2"/>
<keyword evidence="3" id="KW-0862">Zinc</keyword>
<dbReference type="PROSITE" id="PS50089">
    <property type="entry name" value="ZF_RING_2"/>
    <property type="match status" value="1"/>
</dbReference>